<keyword evidence="1" id="KW-0805">Transcription regulation</keyword>
<feature type="domain" description="Response regulatory" evidence="6">
    <location>
        <begin position="2"/>
        <end position="116"/>
    </location>
</feature>
<gene>
    <name evidence="8" type="ORF">FE840_017595</name>
</gene>
<protein>
    <submittedName>
        <fullName evidence="8">Response regulator transcription factor</fullName>
    </submittedName>
</protein>
<dbReference type="Gene3D" id="1.10.10.10">
    <property type="entry name" value="Winged helix-like DNA-binding domain superfamily/Winged helix DNA-binding domain"/>
    <property type="match status" value="1"/>
</dbReference>
<dbReference type="PROSITE" id="PS50110">
    <property type="entry name" value="RESPONSE_REGULATORY"/>
    <property type="match status" value="1"/>
</dbReference>
<dbReference type="Proteomes" id="UP000308530">
    <property type="component" value="Plasmid pPRADMK78_01"/>
</dbReference>
<dbReference type="RefSeq" id="WP_138287532.1">
    <property type="nucleotide sequence ID" value="NZ_CP058351.1"/>
</dbReference>
<evidence type="ECO:0000256" key="4">
    <source>
        <dbReference type="PROSITE-ProRule" id="PRU00169"/>
    </source>
</evidence>
<organism evidence="8 9">
    <name type="scientific">Peteryoungia desertarenae</name>
    <dbReference type="NCBI Taxonomy" id="1813451"/>
    <lineage>
        <taxon>Bacteria</taxon>
        <taxon>Pseudomonadati</taxon>
        <taxon>Pseudomonadota</taxon>
        <taxon>Alphaproteobacteria</taxon>
        <taxon>Hyphomicrobiales</taxon>
        <taxon>Rhizobiaceae</taxon>
        <taxon>Peteryoungia</taxon>
    </lineage>
</organism>
<evidence type="ECO:0000313" key="8">
    <source>
        <dbReference type="EMBL" id="QLF71488.1"/>
    </source>
</evidence>
<evidence type="ECO:0000256" key="1">
    <source>
        <dbReference type="ARBA" id="ARBA00023015"/>
    </source>
</evidence>
<evidence type="ECO:0000256" key="3">
    <source>
        <dbReference type="ARBA" id="ARBA00023163"/>
    </source>
</evidence>
<dbReference type="SMART" id="SM00448">
    <property type="entry name" value="REC"/>
    <property type="match status" value="1"/>
</dbReference>
<dbReference type="PANTHER" id="PTHR48111">
    <property type="entry name" value="REGULATOR OF RPOS"/>
    <property type="match status" value="1"/>
</dbReference>
<dbReference type="Gene3D" id="3.40.50.2300">
    <property type="match status" value="1"/>
</dbReference>
<keyword evidence="9" id="KW-1185">Reference proteome</keyword>
<keyword evidence="2 5" id="KW-0238">DNA-binding</keyword>
<dbReference type="EMBL" id="CP058351">
    <property type="protein sequence ID" value="QLF71488.1"/>
    <property type="molecule type" value="Genomic_DNA"/>
</dbReference>
<sequence length="226" mass="25065">MKILLVEDNKDLGEAIERRLRSSGHIIVWNTDGAGVEDMLEDEEFDALILDLTLPGGDGMAIVKRLRRKRCEVPVLITTAQAEVDKKVDLLDLGADDYLVKPFDLRELEARLRAIVRRPAGNAVSDLQVGRMSIDPEGHLVSIDGRPLELGLREFRLLEILAGHLGRVVQRERLMARLFDLGDGGSENALELLVSRLRRKIGKEGVEVVTVRGVGYMLRVVDDGAA</sequence>
<evidence type="ECO:0000259" key="7">
    <source>
        <dbReference type="PROSITE" id="PS51755"/>
    </source>
</evidence>
<geneLocation type="plasmid" evidence="8 9">
    <name>pPRADMK78_01</name>
</geneLocation>
<reference evidence="8 9" key="1">
    <citation type="submission" date="2020-06" db="EMBL/GenBank/DDBJ databases">
        <title>Genome sequence of Rhizobium sp strain ADMK78.</title>
        <authorList>
            <person name="Rahi P."/>
        </authorList>
    </citation>
    <scope>NUCLEOTIDE SEQUENCE [LARGE SCALE GENOMIC DNA]</scope>
    <source>
        <strain evidence="8 9">ADMK78</strain>
        <plasmid evidence="8 9">pPRADMK78_01</plasmid>
    </source>
</reference>
<dbReference type="InterPro" id="IPR011006">
    <property type="entry name" value="CheY-like_superfamily"/>
</dbReference>
<dbReference type="SMART" id="SM00862">
    <property type="entry name" value="Trans_reg_C"/>
    <property type="match status" value="1"/>
</dbReference>
<dbReference type="SUPFAM" id="SSF52172">
    <property type="entry name" value="CheY-like"/>
    <property type="match status" value="1"/>
</dbReference>
<dbReference type="Pfam" id="PF00072">
    <property type="entry name" value="Response_reg"/>
    <property type="match status" value="1"/>
</dbReference>
<keyword evidence="3" id="KW-0804">Transcription</keyword>
<keyword evidence="8" id="KW-0614">Plasmid</keyword>
<feature type="modified residue" description="4-aspartylphosphate" evidence="4">
    <location>
        <position position="51"/>
    </location>
</feature>
<evidence type="ECO:0000256" key="2">
    <source>
        <dbReference type="ARBA" id="ARBA00023125"/>
    </source>
</evidence>
<evidence type="ECO:0000259" key="6">
    <source>
        <dbReference type="PROSITE" id="PS50110"/>
    </source>
</evidence>
<proteinExistence type="predicted"/>
<keyword evidence="4" id="KW-0597">Phosphoprotein</keyword>
<dbReference type="InterPro" id="IPR039420">
    <property type="entry name" value="WalR-like"/>
</dbReference>
<dbReference type="InterPro" id="IPR001867">
    <property type="entry name" value="OmpR/PhoB-type_DNA-bd"/>
</dbReference>
<evidence type="ECO:0000313" key="9">
    <source>
        <dbReference type="Proteomes" id="UP000308530"/>
    </source>
</evidence>
<dbReference type="InterPro" id="IPR001789">
    <property type="entry name" value="Sig_transdc_resp-reg_receiver"/>
</dbReference>
<feature type="DNA-binding region" description="OmpR/PhoB-type" evidence="5">
    <location>
        <begin position="124"/>
        <end position="220"/>
    </location>
</feature>
<dbReference type="Gene3D" id="6.10.250.690">
    <property type="match status" value="1"/>
</dbReference>
<dbReference type="PROSITE" id="PS51755">
    <property type="entry name" value="OMPR_PHOB"/>
    <property type="match status" value="1"/>
</dbReference>
<dbReference type="CDD" id="cd00383">
    <property type="entry name" value="trans_reg_C"/>
    <property type="match status" value="1"/>
</dbReference>
<dbReference type="Pfam" id="PF00486">
    <property type="entry name" value="Trans_reg_C"/>
    <property type="match status" value="1"/>
</dbReference>
<dbReference type="PANTHER" id="PTHR48111:SF67">
    <property type="entry name" value="TRANSCRIPTIONAL REGULATORY PROTEIN TCTD"/>
    <property type="match status" value="1"/>
</dbReference>
<dbReference type="InterPro" id="IPR036388">
    <property type="entry name" value="WH-like_DNA-bd_sf"/>
</dbReference>
<accession>A0ABX6QSN6</accession>
<evidence type="ECO:0000256" key="5">
    <source>
        <dbReference type="PROSITE-ProRule" id="PRU01091"/>
    </source>
</evidence>
<feature type="domain" description="OmpR/PhoB-type" evidence="7">
    <location>
        <begin position="124"/>
        <end position="220"/>
    </location>
</feature>
<name>A0ABX6QSN6_9HYPH</name>